<dbReference type="InterPro" id="IPR016924">
    <property type="entry name" value="UCP029543"/>
</dbReference>
<reference evidence="2" key="1">
    <citation type="journal article" date="2020" name="mSystems">
        <title>Genome- and Community-Level Interaction Insights into Carbon Utilization and Element Cycling Functions of Hydrothermarchaeota in Hydrothermal Sediment.</title>
        <authorList>
            <person name="Zhou Z."/>
            <person name="Liu Y."/>
            <person name="Xu W."/>
            <person name="Pan J."/>
            <person name="Luo Z.H."/>
            <person name="Li M."/>
        </authorList>
    </citation>
    <scope>NUCLEOTIDE SEQUENCE [LARGE SCALE GENOMIC DNA]</scope>
    <source>
        <strain evidence="2">SpSt-1224</strain>
    </source>
</reference>
<keyword evidence="1" id="KW-0472">Membrane</keyword>
<protein>
    <submittedName>
        <fullName evidence="2">Uncharacterized protein</fullName>
    </submittedName>
</protein>
<evidence type="ECO:0000256" key="1">
    <source>
        <dbReference type="SAM" id="Phobius"/>
    </source>
</evidence>
<proteinExistence type="predicted"/>
<dbReference type="EMBL" id="DSDS01000013">
    <property type="protein sequence ID" value="HET97225.1"/>
    <property type="molecule type" value="Genomic_DNA"/>
</dbReference>
<dbReference type="AlphaFoldDB" id="A0A7C2TII5"/>
<gene>
    <name evidence="2" type="ORF">ENN98_00685</name>
</gene>
<feature type="transmembrane region" description="Helical" evidence="1">
    <location>
        <begin position="93"/>
        <end position="113"/>
    </location>
</feature>
<dbReference type="Proteomes" id="UP000885986">
    <property type="component" value="Unassembled WGS sequence"/>
</dbReference>
<keyword evidence="1" id="KW-1133">Transmembrane helix</keyword>
<dbReference type="InterPro" id="IPR046735">
    <property type="entry name" value="PA2779-like"/>
</dbReference>
<dbReference type="NCBIfam" id="NF033919">
    <property type="entry name" value="PA2779_fam"/>
    <property type="match status" value="1"/>
</dbReference>
<comment type="caution">
    <text evidence="2">The sequence shown here is derived from an EMBL/GenBank/DDBJ whole genome shotgun (WGS) entry which is preliminary data.</text>
</comment>
<evidence type="ECO:0000313" key="2">
    <source>
        <dbReference type="EMBL" id="HET97225.1"/>
    </source>
</evidence>
<dbReference type="Pfam" id="PF20332">
    <property type="entry name" value="DUF6627"/>
    <property type="match status" value="1"/>
</dbReference>
<sequence>MLLTAFFLLDLSVHSAKAGLIGTEAILGVQASNEARTRVALFLERDEVRLALARHGISPAEAGSRVAALTDAEVARLAQEIDHLPAGASVGTIVGASVFVFIVLLVTDILGFTKVFPFTRSIR</sequence>
<dbReference type="PIRSF" id="PIRSF029543">
    <property type="entry name" value="UCP029543"/>
    <property type="match status" value="1"/>
</dbReference>
<name>A0A7C2TII5_9BACT</name>
<accession>A0A7C2TII5</accession>
<keyword evidence="1" id="KW-0812">Transmembrane</keyword>
<organism evidence="2">
    <name type="scientific">Desulfurivibrio alkaliphilus</name>
    <dbReference type="NCBI Taxonomy" id="427923"/>
    <lineage>
        <taxon>Bacteria</taxon>
        <taxon>Pseudomonadati</taxon>
        <taxon>Thermodesulfobacteriota</taxon>
        <taxon>Desulfobulbia</taxon>
        <taxon>Desulfobulbales</taxon>
        <taxon>Desulfobulbaceae</taxon>
        <taxon>Desulfurivibrio</taxon>
    </lineage>
</organism>